<dbReference type="EMBL" id="JXTB01000451">
    <property type="protein sequence ID" value="PON39926.1"/>
    <property type="molecule type" value="Genomic_DNA"/>
</dbReference>
<comment type="caution">
    <text evidence="1">The sequence shown here is derived from an EMBL/GenBank/DDBJ whole genome shotgun (WGS) entry which is preliminary data.</text>
</comment>
<evidence type="ECO:0000313" key="1">
    <source>
        <dbReference type="EMBL" id="PON39926.1"/>
    </source>
</evidence>
<gene>
    <name evidence="1" type="ORF">PanWU01x14_301280</name>
</gene>
<accession>A0A2P5ATP0</accession>
<name>A0A2P5ATP0_PARAD</name>
<protein>
    <submittedName>
        <fullName evidence="1">Uncharacterized protein</fullName>
    </submittedName>
</protein>
<dbReference type="Proteomes" id="UP000237105">
    <property type="component" value="Unassembled WGS sequence"/>
</dbReference>
<dbReference type="AlphaFoldDB" id="A0A2P5ATP0"/>
<proteinExistence type="predicted"/>
<keyword evidence="2" id="KW-1185">Reference proteome</keyword>
<sequence length="73" mass="7934">MVEGGDLVAAGSEEERGASWICWARFGVLYIGPLAQCHIGVEKSVSRRLMGPVKVKYNGDQRAPLKMGYHGIS</sequence>
<organism evidence="1 2">
    <name type="scientific">Parasponia andersonii</name>
    <name type="common">Sponia andersonii</name>
    <dbReference type="NCBI Taxonomy" id="3476"/>
    <lineage>
        <taxon>Eukaryota</taxon>
        <taxon>Viridiplantae</taxon>
        <taxon>Streptophyta</taxon>
        <taxon>Embryophyta</taxon>
        <taxon>Tracheophyta</taxon>
        <taxon>Spermatophyta</taxon>
        <taxon>Magnoliopsida</taxon>
        <taxon>eudicotyledons</taxon>
        <taxon>Gunneridae</taxon>
        <taxon>Pentapetalae</taxon>
        <taxon>rosids</taxon>
        <taxon>fabids</taxon>
        <taxon>Rosales</taxon>
        <taxon>Cannabaceae</taxon>
        <taxon>Parasponia</taxon>
    </lineage>
</organism>
<evidence type="ECO:0000313" key="2">
    <source>
        <dbReference type="Proteomes" id="UP000237105"/>
    </source>
</evidence>
<reference evidence="2" key="1">
    <citation type="submission" date="2016-06" db="EMBL/GenBank/DDBJ databases">
        <title>Parallel loss of symbiosis genes in relatives of nitrogen-fixing non-legume Parasponia.</title>
        <authorList>
            <person name="Van Velzen R."/>
            <person name="Holmer R."/>
            <person name="Bu F."/>
            <person name="Rutten L."/>
            <person name="Van Zeijl A."/>
            <person name="Liu W."/>
            <person name="Santuari L."/>
            <person name="Cao Q."/>
            <person name="Sharma T."/>
            <person name="Shen D."/>
            <person name="Roswanjaya Y."/>
            <person name="Wardhani T."/>
            <person name="Kalhor M.S."/>
            <person name="Jansen J."/>
            <person name="Van den Hoogen J."/>
            <person name="Gungor B."/>
            <person name="Hartog M."/>
            <person name="Hontelez J."/>
            <person name="Verver J."/>
            <person name="Yang W.-C."/>
            <person name="Schijlen E."/>
            <person name="Repin R."/>
            <person name="Schilthuizen M."/>
            <person name="Schranz E."/>
            <person name="Heidstra R."/>
            <person name="Miyata K."/>
            <person name="Fedorova E."/>
            <person name="Kohlen W."/>
            <person name="Bisseling T."/>
            <person name="Smit S."/>
            <person name="Geurts R."/>
        </authorList>
    </citation>
    <scope>NUCLEOTIDE SEQUENCE [LARGE SCALE GENOMIC DNA]</scope>
    <source>
        <strain evidence="2">cv. WU1-14</strain>
    </source>
</reference>